<dbReference type="Proteomes" id="UP000070501">
    <property type="component" value="Unassembled WGS sequence"/>
</dbReference>
<feature type="region of interest" description="Disordered" evidence="1">
    <location>
        <begin position="133"/>
        <end position="201"/>
    </location>
</feature>
<dbReference type="OrthoDB" id="10613859at2759"/>
<dbReference type="InParanoid" id="A0A136JK60"/>
<gene>
    <name evidence="2" type="ORF">Micbo1qcDRAFT_171190</name>
</gene>
<name>A0A136JK60_9PEZI</name>
<organism evidence="2 3">
    <name type="scientific">Microdochium bolleyi</name>
    <dbReference type="NCBI Taxonomy" id="196109"/>
    <lineage>
        <taxon>Eukaryota</taxon>
        <taxon>Fungi</taxon>
        <taxon>Dikarya</taxon>
        <taxon>Ascomycota</taxon>
        <taxon>Pezizomycotina</taxon>
        <taxon>Sordariomycetes</taxon>
        <taxon>Xylariomycetidae</taxon>
        <taxon>Xylariales</taxon>
        <taxon>Microdochiaceae</taxon>
        <taxon>Microdochium</taxon>
    </lineage>
</organism>
<sequence length="1006" mass="111250">MFVLCTTPKFDFASFSLQSALDHYFEMANSGSGRGRGRGRGGRGRGRGFVHHGPTLDQLFARAPIVAPSPESVQTRSVSSYSIGPRNNIAGYSMDSGDISASVPGAATNAIVISDSDDDPLSDATAIALGAEFPDSGVDESSGAAAHPPSSAPSLTLQIRPPEVPDDSADVHTPKHSQQTTEQAPGIIGSLPSAQTQTPRNGGGVAEWWTFVAKAPCTKAWAVHRANYFSQEVGSDFVERLEENEQSPITMDIDDVGIVWVEAGMRNDDGSFNIQPNQPVQVRLYRFQEEPIHNETEGGWQIYNSGTVPASKIRFGKPYATPNQLDLPRSCISTPELKLAQNSMFYLLQDSFFQVIAANADNLPSVARLDQELVDMMREDESRQQMVEALVEGRGFQASREAGSWSLLKDGPAHPREVWKSGLEVDASRADEYAGYRQHIYAIRERAEIPVGTMIKNNTVYLPGGDIIPNCQVFGLQDTVEPTTRVREIWGCYEGVTNNMSRRFEEHSKLIREAASSRVPVNGSHYRMSQLISRFHNFKFKVFRLLSFRKDSAMMSRAGGRYIAEQCMISMHDTYNPVRLQEASHVSNDSLKEVTSMNLVDLSLFVSMADSLRQCQEIARDVVGLPPLGFPDEVVYFKDDVPWIRLPVRDSEGTSIKYVYPRSYPVSIIKNGDINPGYSITIRPGNIGFKIDKHDALPEGGKVHVTWELCADGHGPHPMPWLSVPDPGPIVGLWRRSQDLALRIQYRGTDGKLYKQYLTAGPGKSRGVDAGASAVARALVALPYRFDVAIAVMAFLDQWTWEGGSVPDWVARFPRMSVAQIHELDYNFVDRVWKLTPISATIMAQPALVADGVIERAILVNRPRLEQLIPDDHKGLLPIGDLSLGNGNYCELENLRKTTKVSKAPEDRRSEEVTLADGTITHTSPRCRALLRECVFMGKQAGRQAQHTRQRQPYLRVFGLPLASSADRLIPEFQTSTIYEALRLATEATAEGEEEAQPVPFEADDE</sequence>
<dbReference type="EMBL" id="KQ964245">
    <property type="protein sequence ID" value="KXJ97517.1"/>
    <property type="molecule type" value="Genomic_DNA"/>
</dbReference>
<dbReference type="STRING" id="196109.A0A136JK60"/>
<evidence type="ECO:0000313" key="2">
    <source>
        <dbReference type="EMBL" id="KXJ97517.1"/>
    </source>
</evidence>
<evidence type="ECO:0000256" key="1">
    <source>
        <dbReference type="SAM" id="MobiDB-lite"/>
    </source>
</evidence>
<keyword evidence="3" id="KW-1185">Reference proteome</keyword>
<protein>
    <submittedName>
        <fullName evidence="2">Uncharacterized protein</fullName>
    </submittedName>
</protein>
<feature type="compositionally biased region" description="Low complexity" evidence="1">
    <location>
        <begin position="141"/>
        <end position="154"/>
    </location>
</feature>
<reference evidence="3" key="1">
    <citation type="submission" date="2016-02" db="EMBL/GenBank/DDBJ databases">
        <title>Draft genome sequence of Microdochium bolleyi, a fungal endophyte of beachgrass.</title>
        <authorList>
            <consortium name="DOE Joint Genome Institute"/>
            <person name="David A.S."/>
            <person name="May G."/>
            <person name="Haridas S."/>
            <person name="Lim J."/>
            <person name="Wang M."/>
            <person name="Labutti K."/>
            <person name="Lipzen A."/>
            <person name="Barry K."/>
            <person name="Grigoriev I.V."/>
        </authorList>
    </citation>
    <scope>NUCLEOTIDE SEQUENCE [LARGE SCALE GENOMIC DNA]</scope>
    <source>
        <strain evidence="3">J235TASD1</strain>
    </source>
</reference>
<accession>A0A136JK60</accession>
<proteinExistence type="predicted"/>
<dbReference type="AlphaFoldDB" id="A0A136JK60"/>
<evidence type="ECO:0000313" key="3">
    <source>
        <dbReference type="Proteomes" id="UP000070501"/>
    </source>
</evidence>